<dbReference type="CDD" id="cd06662">
    <property type="entry name" value="SURF1"/>
    <property type="match status" value="1"/>
</dbReference>
<comment type="similarity">
    <text evidence="2 6">Belongs to the SURF1 family.</text>
</comment>
<evidence type="ECO:0000256" key="2">
    <source>
        <dbReference type="ARBA" id="ARBA00007165"/>
    </source>
</evidence>
<dbReference type="PANTHER" id="PTHR23427">
    <property type="entry name" value="SURFEIT LOCUS PROTEIN"/>
    <property type="match status" value="1"/>
</dbReference>
<protein>
    <recommendedName>
        <fullName evidence="6">SURF1-like protein</fullName>
    </recommendedName>
</protein>
<comment type="caution">
    <text evidence="6">Lacks conserved residue(s) required for the propagation of feature annotation.</text>
</comment>
<dbReference type="Pfam" id="PF02104">
    <property type="entry name" value="SURF1"/>
    <property type="match status" value="1"/>
</dbReference>
<evidence type="ECO:0000256" key="1">
    <source>
        <dbReference type="ARBA" id="ARBA00004370"/>
    </source>
</evidence>
<name>A0ABV0EEJ2_9BURK</name>
<dbReference type="Proteomes" id="UP001482231">
    <property type="component" value="Unassembled WGS sequence"/>
</dbReference>
<keyword evidence="8" id="KW-1185">Reference proteome</keyword>
<dbReference type="EMBL" id="JBAJEX010000004">
    <property type="protein sequence ID" value="MEO1766999.1"/>
    <property type="molecule type" value="Genomic_DNA"/>
</dbReference>
<dbReference type="PANTHER" id="PTHR23427:SF2">
    <property type="entry name" value="SURFEIT LOCUS PROTEIN 1"/>
    <property type="match status" value="1"/>
</dbReference>
<sequence>MAEGGRGLLWPSVAAALLLAVTLAAGKWQLDRAEYKRALQARIDARLQAAPIALDGRPVDAAALQGRRVQVTGRFDSAHEIFLDNRSWEGHPAYQVLTPLLIEGASVAVLIDRGRVIRDWNGPLPVVPVPPAPVRIDGIAGPPPGKYLELSRQVVQGKVWQNLDLPRYAATLPYSLLPVVVTQLNDTGDGLHRQWVRPDTGVEKHLGYAFQWFAMAATIVILYVVLYARRCRARQSS</sequence>
<keyword evidence="4 6" id="KW-1133">Transmembrane helix</keyword>
<organism evidence="7 8">
    <name type="scientific">Thiobacter aerophilum</name>
    <dbReference type="NCBI Taxonomy" id="3121275"/>
    <lineage>
        <taxon>Bacteria</taxon>
        <taxon>Pseudomonadati</taxon>
        <taxon>Pseudomonadota</taxon>
        <taxon>Betaproteobacteria</taxon>
        <taxon>Burkholderiales</taxon>
        <taxon>Thiobacteraceae</taxon>
        <taxon>Thiobacter</taxon>
    </lineage>
</organism>
<evidence type="ECO:0000256" key="4">
    <source>
        <dbReference type="ARBA" id="ARBA00022989"/>
    </source>
</evidence>
<keyword evidence="3 6" id="KW-0812">Transmembrane</keyword>
<dbReference type="InterPro" id="IPR045214">
    <property type="entry name" value="Surf1/Surf4"/>
</dbReference>
<dbReference type="RefSeq" id="WP_347308108.1">
    <property type="nucleotide sequence ID" value="NZ_JBAJEX010000004.1"/>
</dbReference>
<evidence type="ECO:0000256" key="3">
    <source>
        <dbReference type="ARBA" id="ARBA00022692"/>
    </source>
</evidence>
<evidence type="ECO:0000256" key="5">
    <source>
        <dbReference type="ARBA" id="ARBA00023136"/>
    </source>
</evidence>
<evidence type="ECO:0000313" key="7">
    <source>
        <dbReference type="EMBL" id="MEO1766999.1"/>
    </source>
</evidence>
<proteinExistence type="inferred from homology"/>
<accession>A0ABV0EEJ2</accession>
<evidence type="ECO:0000313" key="8">
    <source>
        <dbReference type="Proteomes" id="UP001482231"/>
    </source>
</evidence>
<keyword evidence="5 6" id="KW-0472">Membrane</keyword>
<comment type="subcellular location">
    <subcellularLocation>
        <location evidence="6">Cell membrane</location>
        <topology evidence="6">Multi-pass membrane protein</topology>
    </subcellularLocation>
    <subcellularLocation>
        <location evidence="1">Membrane</location>
    </subcellularLocation>
</comment>
<dbReference type="PROSITE" id="PS50895">
    <property type="entry name" value="SURF1"/>
    <property type="match status" value="1"/>
</dbReference>
<feature type="transmembrane region" description="Helical" evidence="6">
    <location>
        <begin position="208"/>
        <end position="228"/>
    </location>
</feature>
<gene>
    <name evidence="7" type="ORF">V6E02_07230</name>
</gene>
<keyword evidence="6" id="KW-1003">Cell membrane</keyword>
<evidence type="ECO:0000256" key="6">
    <source>
        <dbReference type="RuleBase" id="RU363076"/>
    </source>
</evidence>
<dbReference type="InterPro" id="IPR002994">
    <property type="entry name" value="Surf1/Shy1"/>
</dbReference>
<comment type="caution">
    <text evidence="7">The sequence shown here is derived from an EMBL/GenBank/DDBJ whole genome shotgun (WGS) entry which is preliminary data.</text>
</comment>
<reference evidence="7 8" key="1">
    <citation type="submission" date="2024-02" db="EMBL/GenBank/DDBJ databases">
        <title>New thermophilic sulfur-oxidizing bacteria from a hot springs of the Uzon caldera (Kamchatka, Russia).</title>
        <authorList>
            <person name="Dukat A.M."/>
            <person name="Elcheninov A.G."/>
            <person name="Frolov E.N."/>
        </authorList>
    </citation>
    <scope>NUCLEOTIDE SEQUENCE [LARGE SCALE GENOMIC DNA]</scope>
    <source>
        <strain evidence="7 8">AK1</strain>
    </source>
</reference>